<dbReference type="SMR" id="V7B2Y3"/>
<dbReference type="InterPro" id="IPR017853">
    <property type="entry name" value="GH"/>
</dbReference>
<evidence type="ECO:0000313" key="2">
    <source>
        <dbReference type="EMBL" id="ESW10821.1"/>
    </source>
</evidence>
<sequence length="289" mass="32969">MSSKIQVKPIFREYIIESDLLKGFPVEIISPRIPEFHFLLAFASEDYVEDPNTKKKVGKGNFRATWDVIKFDPQSIRILKSNYERVKVVISIGGRGSDFPFNPQDKEIWIDNAQKSLKSIITEQYKSPFETLIDGIDINYEHIESNDFAYCIGKVIDYLKTYISGLVVSIAPSHPVLSHYQNLFKANPDRVDWVNYQYYKEKVSTTLEFVNLHKTLIDTFTVQKLLAGFSTNPKDKDNISLEVFVEGSLQLISSASLSGIFVLDAQSSLYYEPAHYPEEKAQKVLTGSN</sequence>
<dbReference type="InterPro" id="IPR000677">
    <property type="entry name" value="Chitinase-like"/>
</dbReference>
<dbReference type="OrthoDB" id="1395031at2759"/>
<protein>
    <recommendedName>
        <fullName evidence="1">GH18 domain-containing protein</fullName>
    </recommendedName>
</protein>
<dbReference type="EMBL" id="CM002296">
    <property type="protein sequence ID" value="ESW10821.1"/>
    <property type="molecule type" value="Genomic_DNA"/>
</dbReference>
<evidence type="ECO:0000313" key="3">
    <source>
        <dbReference type="Proteomes" id="UP000000226"/>
    </source>
</evidence>
<accession>V7B2Y3</accession>
<keyword evidence="3" id="KW-1185">Reference proteome</keyword>
<dbReference type="PROSITE" id="PS51910">
    <property type="entry name" value="GH18_2"/>
    <property type="match status" value="1"/>
</dbReference>
<dbReference type="PRINTS" id="PR00551">
    <property type="entry name" value="2SGLOBULIN"/>
</dbReference>
<dbReference type="OMA" id="PAEMIND"/>
<evidence type="ECO:0000259" key="1">
    <source>
        <dbReference type="PROSITE" id="PS51910"/>
    </source>
</evidence>
<reference evidence="3" key="1">
    <citation type="journal article" date="2014" name="Nat. Genet.">
        <title>A reference genome for common bean and genome-wide analysis of dual domestications.</title>
        <authorList>
            <person name="Schmutz J."/>
            <person name="McClean P.E."/>
            <person name="Mamidi S."/>
            <person name="Wu G.A."/>
            <person name="Cannon S.B."/>
            <person name="Grimwood J."/>
            <person name="Jenkins J."/>
            <person name="Shu S."/>
            <person name="Song Q."/>
            <person name="Chavarro C."/>
            <person name="Torres-Torres M."/>
            <person name="Geffroy V."/>
            <person name="Moghaddam S.M."/>
            <person name="Gao D."/>
            <person name="Abernathy B."/>
            <person name="Barry K."/>
            <person name="Blair M."/>
            <person name="Brick M.A."/>
            <person name="Chovatia M."/>
            <person name="Gepts P."/>
            <person name="Goodstein D.M."/>
            <person name="Gonzales M."/>
            <person name="Hellsten U."/>
            <person name="Hyten D.L."/>
            <person name="Jia G."/>
            <person name="Kelly J.D."/>
            <person name="Kudrna D."/>
            <person name="Lee R."/>
            <person name="Richard M.M."/>
            <person name="Miklas P.N."/>
            <person name="Osorno J.M."/>
            <person name="Rodrigues J."/>
            <person name="Thareau V."/>
            <person name="Urrea C.A."/>
            <person name="Wang M."/>
            <person name="Yu Y."/>
            <person name="Zhang M."/>
            <person name="Wing R.A."/>
            <person name="Cregan P.B."/>
            <person name="Rokhsar D.S."/>
            <person name="Jackson S.A."/>
        </authorList>
    </citation>
    <scope>NUCLEOTIDE SEQUENCE [LARGE SCALE GENOMIC DNA]</scope>
    <source>
        <strain evidence="3">cv. G19833</strain>
    </source>
</reference>
<dbReference type="InterPro" id="IPR001223">
    <property type="entry name" value="Glyco_hydro18_cat"/>
</dbReference>
<gene>
    <name evidence="2" type="ORF">PHAVU_009G240600g</name>
</gene>
<organism evidence="2 3">
    <name type="scientific">Phaseolus vulgaris</name>
    <name type="common">Kidney bean</name>
    <name type="synonym">French bean</name>
    <dbReference type="NCBI Taxonomy" id="3885"/>
    <lineage>
        <taxon>Eukaryota</taxon>
        <taxon>Viridiplantae</taxon>
        <taxon>Streptophyta</taxon>
        <taxon>Embryophyta</taxon>
        <taxon>Tracheophyta</taxon>
        <taxon>Spermatophyta</taxon>
        <taxon>Magnoliopsida</taxon>
        <taxon>eudicotyledons</taxon>
        <taxon>Gunneridae</taxon>
        <taxon>Pentapetalae</taxon>
        <taxon>rosids</taxon>
        <taxon>fabids</taxon>
        <taxon>Fabales</taxon>
        <taxon>Fabaceae</taxon>
        <taxon>Papilionoideae</taxon>
        <taxon>50 kb inversion clade</taxon>
        <taxon>NPAAA clade</taxon>
        <taxon>indigoferoid/millettioid clade</taxon>
        <taxon>Phaseoleae</taxon>
        <taxon>Phaseolus</taxon>
    </lineage>
</organism>
<proteinExistence type="predicted"/>
<dbReference type="PANTHER" id="PTHR46476:SF13">
    <property type="entry name" value="2, PUTATIVE, EXPRESSED-RELATED"/>
    <property type="match status" value="1"/>
</dbReference>
<dbReference type="PANTHER" id="PTHR46476">
    <property type="entry name" value="CHITINASE 2-LIKE"/>
    <property type="match status" value="1"/>
</dbReference>
<dbReference type="SUPFAM" id="SSF51445">
    <property type="entry name" value="(Trans)glycosidases"/>
    <property type="match status" value="1"/>
</dbReference>
<name>V7B2Y3_PHAVU</name>
<dbReference type="Proteomes" id="UP000000226">
    <property type="component" value="Chromosome 9"/>
</dbReference>
<dbReference type="GO" id="GO:0005975">
    <property type="term" value="P:carbohydrate metabolic process"/>
    <property type="evidence" value="ECO:0007669"/>
    <property type="project" value="InterPro"/>
</dbReference>
<dbReference type="Gene3D" id="3.20.20.80">
    <property type="entry name" value="Glycosidases"/>
    <property type="match status" value="1"/>
</dbReference>
<dbReference type="Gramene" id="ESW10821">
    <property type="protein sequence ID" value="ESW10821"/>
    <property type="gene ID" value="PHAVU_009G240600g"/>
</dbReference>
<feature type="domain" description="GH18" evidence="1">
    <location>
        <begin position="9"/>
        <end position="289"/>
    </location>
</feature>
<dbReference type="eggNOG" id="ENOG502QV99">
    <property type="taxonomic scope" value="Eukaryota"/>
</dbReference>
<dbReference type="AlphaFoldDB" id="V7B2Y3"/>
<dbReference type="STRING" id="3885.V7B2Y3"/>